<feature type="non-terminal residue" evidence="1">
    <location>
        <position position="29"/>
    </location>
</feature>
<comment type="caution">
    <text evidence="1">The sequence shown here is derived from an EMBL/GenBank/DDBJ whole genome shotgun (WGS) entry which is preliminary data.</text>
</comment>
<evidence type="ECO:0000313" key="1">
    <source>
        <dbReference type="EMBL" id="CAF4368894.1"/>
    </source>
</evidence>
<feature type="non-terminal residue" evidence="1">
    <location>
        <position position="1"/>
    </location>
</feature>
<evidence type="ECO:0000313" key="2">
    <source>
        <dbReference type="Proteomes" id="UP000663844"/>
    </source>
</evidence>
<sequence length="29" mass="3062">CRNVQHSVCLHDQGASFGQPIGVSACYGQ</sequence>
<gene>
    <name evidence="1" type="ORF">OXD698_LOCUS49728</name>
</gene>
<reference evidence="1" key="1">
    <citation type="submission" date="2021-02" db="EMBL/GenBank/DDBJ databases">
        <authorList>
            <person name="Nowell W R."/>
        </authorList>
    </citation>
    <scope>NUCLEOTIDE SEQUENCE</scope>
</reference>
<dbReference type="EMBL" id="CAJOAZ010022778">
    <property type="protein sequence ID" value="CAF4368894.1"/>
    <property type="molecule type" value="Genomic_DNA"/>
</dbReference>
<organism evidence="1 2">
    <name type="scientific">Adineta steineri</name>
    <dbReference type="NCBI Taxonomy" id="433720"/>
    <lineage>
        <taxon>Eukaryota</taxon>
        <taxon>Metazoa</taxon>
        <taxon>Spiralia</taxon>
        <taxon>Gnathifera</taxon>
        <taxon>Rotifera</taxon>
        <taxon>Eurotatoria</taxon>
        <taxon>Bdelloidea</taxon>
        <taxon>Adinetida</taxon>
        <taxon>Adinetidae</taxon>
        <taxon>Adineta</taxon>
    </lineage>
</organism>
<name>A0A820M7J7_9BILA</name>
<dbReference type="Proteomes" id="UP000663844">
    <property type="component" value="Unassembled WGS sequence"/>
</dbReference>
<accession>A0A820M7J7</accession>
<proteinExistence type="predicted"/>
<dbReference type="AlphaFoldDB" id="A0A820M7J7"/>
<protein>
    <submittedName>
        <fullName evidence="1">Uncharacterized protein</fullName>
    </submittedName>
</protein>